<dbReference type="PANTHER" id="PTHR35446">
    <property type="entry name" value="SI:CH211-175M2.5"/>
    <property type="match status" value="1"/>
</dbReference>
<dbReference type="EMBL" id="BAABEP010000056">
    <property type="protein sequence ID" value="GAA3752388.1"/>
    <property type="molecule type" value="Genomic_DNA"/>
</dbReference>
<dbReference type="NCBIfam" id="TIGR00778">
    <property type="entry name" value="ahpD_dom"/>
    <property type="match status" value="1"/>
</dbReference>
<evidence type="ECO:0000313" key="3">
    <source>
        <dbReference type="Proteomes" id="UP001499884"/>
    </source>
</evidence>
<dbReference type="InterPro" id="IPR003779">
    <property type="entry name" value="CMD-like"/>
</dbReference>
<dbReference type="InterPro" id="IPR004675">
    <property type="entry name" value="AhpD_core"/>
</dbReference>
<accession>A0ABP7FZI4</accession>
<gene>
    <name evidence="2" type="ORF">GCM10023082_55160</name>
</gene>
<dbReference type="Gene3D" id="1.20.1290.10">
    <property type="entry name" value="AhpD-like"/>
    <property type="match status" value="1"/>
</dbReference>
<dbReference type="PANTHER" id="PTHR35446:SF3">
    <property type="entry name" value="CMD DOMAIN-CONTAINING PROTEIN"/>
    <property type="match status" value="1"/>
</dbReference>
<reference evidence="3" key="1">
    <citation type="journal article" date="2019" name="Int. J. Syst. Evol. Microbiol.">
        <title>The Global Catalogue of Microorganisms (GCM) 10K type strain sequencing project: providing services to taxonomists for standard genome sequencing and annotation.</title>
        <authorList>
            <consortium name="The Broad Institute Genomics Platform"/>
            <consortium name="The Broad Institute Genome Sequencing Center for Infectious Disease"/>
            <person name="Wu L."/>
            <person name="Ma J."/>
        </authorList>
    </citation>
    <scope>NUCLEOTIDE SEQUENCE [LARGE SCALE GENOMIC DNA]</scope>
    <source>
        <strain evidence="3">JCM 30846</strain>
    </source>
</reference>
<comment type="caution">
    <text evidence="2">The sequence shown here is derived from an EMBL/GenBank/DDBJ whole genome shotgun (WGS) entry which is preliminary data.</text>
</comment>
<evidence type="ECO:0000259" key="1">
    <source>
        <dbReference type="Pfam" id="PF02627"/>
    </source>
</evidence>
<protein>
    <submittedName>
        <fullName evidence="2">Carboxymuconolactone decarboxylase family protein</fullName>
    </submittedName>
</protein>
<keyword evidence="3" id="KW-1185">Reference proteome</keyword>
<dbReference type="Pfam" id="PF02627">
    <property type="entry name" value="CMD"/>
    <property type="match status" value="1"/>
</dbReference>
<proteinExistence type="predicted"/>
<dbReference type="Proteomes" id="UP001499884">
    <property type="component" value="Unassembled WGS sequence"/>
</dbReference>
<dbReference type="InterPro" id="IPR029032">
    <property type="entry name" value="AhpD-like"/>
</dbReference>
<dbReference type="SUPFAM" id="SSF69118">
    <property type="entry name" value="AhpD-like"/>
    <property type="match status" value="1"/>
</dbReference>
<evidence type="ECO:0000313" key="2">
    <source>
        <dbReference type="EMBL" id="GAA3752388.1"/>
    </source>
</evidence>
<feature type="domain" description="Carboxymuconolactone decarboxylase-like" evidence="1">
    <location>
        <begin position="47"/>
        <end position="91"/>
    </location>
</feature>
<name>A0ABP7FZI4_9ACTN</name>
<sequence>MREASEMPRLPEIDPATATGRAAEQLAEAQKAMGSVPNLIKVLANSPAAVKGYLAMNGALATGVLPHAVRERISILTAELNGCGYCLSAHTFIGGEFAKLDSDELAAAREGRSSDPHVQALLSLTRSVVEHRGRDGEQAVAAARAAGVTDAEITEVVANVALNVLTNYFNELAGTDVDFPVVTPHTR</sequence>
<organism evidence="2 3">
    <name type="scientific">Streptomyces tremellae</name>
    <dbReference type="NCBI Taxonomy" id="1124239"/>
    <lineage>
        <taxon>Bacteria</taxon>
        <taxon>Bacillati</taxon>
        <taxon>Actinomycetota</taxon>
        <taxon>Actinomycetes</taxon>
        <taxon>Kitasatosporales</taxon>
        <taxon>Streptomycetaceae</taxon>
        <taxon>Streptomyces</taxon>
    </lineage>
</organism>